<dbReference type="SUPFAM" id="SSF57850">
    <property type="entry name" value="RING/U-box"/>
    <property type="match status" value="1"/>
</dbReference>
<feature type="domain" description="RING-type" evidence="5">
    <location>
        <begin position="19"/>
        <end position="62"/>
    </location>
</feature>
<reference evidence="6" key="1">
    <citation type="journal article" date="2020" name="Stud. Mycol.">
        <title>101 Dothideomycetes genomes: a test case for predicting lifestyles and emergence of pathogens.</title>
        <authorList>
            <person name="Haridas S."/>
            <person name="Albert R."/>
            <person name="Binder M."/>
            <person name="Bloem J."/>
            <person name="Labutti K."/>
            <person name="Salamov A."/>
            <person name="Andreopoulos B."/>
            <person name="Baker S."/>
            <person name="Barry K."/>
            <person name="Bills G."/>
            <person name="Bluhm B."/>
            <person name="Cannon C."/>
            <person name="Castanera R."/>
            <person name="Culley D."/>
            <person name="Daum C."/>
            <person name="Ezra D."/>
            <person name="Gonzalez J."/>
            <person name="Henrissat B."/>
            <person name="Kuo A."/>
            <person name="Liang C."/>
            <person name="Lipzen A."/>
            <person name="Lutzoni F."/>
            <person name="Magnuson J."/>
            <person name="Mondo S."/>
            <person name="Nolan M."/>
            <person name="Ohm R."/>
            <person name="Pangilinan J."/>
            <person name="Park H.-J."/>
            <person name="Ramirez L."/>
            <person name="Alfaro M."/>
            <person name="Sun H."/>
            <person name="Tritt A."/>
            <person name="Yoshinaga Y."/>
            <person name="Zwiers L.-H."/>
            <person name="Turgeon B."/>
            <person name="Goodwin S."/>
            <person name="Spatafora J."/>
            <person name="Crous P."/>
            <person name="Grigoriev I."/>
        </authorList>
    </citation>
    <scope>NUCLEOTIDE SEQUENCE</scope>
    <source>
        <strain evidence="6">CBS 113818</strain>
    </source>
</reference>
<keyword evidence="3" id="KW-0862">Zinc</keyword>
<dbReference type="OrthoDB" id="3777578at2759"/>
<dbReference type="PROSITE" id="PS00518">
    <property type="entry name" value="ZF_RING_1"/>
    <property type="match status" value="1"/>
</dbReference>
<proteinExistence type="predicted"/>
<keyword evidence="2 4" id="KW-0863">Zinc-finger</keyword>
<feature type="non-terminal residue" evidence="6">
    <location>
        <position position="62"/>
    </location>
</feature>
<evidence type="ECO:0000256" key="2">
    <source>
        <dbReference type="ARBA" id="ARBA00022771"/>
    </source>
</evidence>
<dbReference type="Proteomes" id="UP000799424">
    <property type="component" value="Unassembled WGS sequence"/>
</dbReference>
<keyword evidence="1" id="KW-0479">Metal-binding</keyword>
<dbReference type="Gene3D" id="3.30.40.10">
    <property type="entry name" value="Zinc/RING finger domain, C3HC4 (zinc finger)"/>
    <property type="match status" value="1"/>
</dbReference>
<dbReference type="InterPro" id="IPR001841">
    <property type="entry name" value="Znf_RING"/>
</dbReference>
<name>A0A6A6ZPG5_9PLEO</name>
<dbReference type="Pfam" id="PF00097">
    <property type="entry name" value="zf-C3HC4"/>
    <property type="match status" value="1"/>
</dbReference>
<keyword evidence="7" id="KW-1185">Reference proteome</keyword>
<dbReference type="InterPro" id="IPR017907">
    <property type="entry name" value="Znf_RING_CS"/>
</dbReference>
<dbReference type="GO" id="GO:0008270">
    <property type="term" value="F:zinc ion binding"/>
    <property type="evidence" value="ECO:0007669"/>
    <property type="project" value="UniProtKB-KW"/>
</dbReference>
<accession>A0A6A6ZPG5</accession>
<evidence type="ECO:0000256" key="4">
    <source>
        <dbReference type="PROSITE-ProRule" id="PRU00175"/>
    </source>
</evidence>
<dbReference type="EMBL" id="MU006235">
    <property type="protein sequence ID" value="KAF2822304.1"/>
    <property type="molecule type" value="Genomic_DNA"/>
</dbReference>
<evidence type="ECO:0000256" key="3">
    <source>
        <dbReference type="ARBA" id="ARBA00022833"/>
    </source>
</evidence>
<organism evidence="6 7">
    <name type="scientific">Ophiobolus disseminans</name>
    <dbReference type="NCBI Taxonomy" id="1469910"/>
    <lineage>
        <taxon>Eukaryota</taxon>
        <taxon>Fungi</taxon>
        <taxon>Dikarya</taxon>
        <taxon>Ascomycota</taxon>
        <taxon>Pezizomycotina</taxon>
        <taxon>Dothideomycetes</taxon>
        <taxon>Pleosporomycetidae</taxon>
        <taxon>Pleosporales</taxon>
        <taxon>Pleosporineae</taxon>
        <taxon>Phaeosphaeriaceae</taxon>
        <taxon>Ophiobolus</taxon>
    </lineage>
</organism>
<sequence>RAQVQNVSDVAPVRKDFTCGICGEEPWLMRKLWACGHEFCAECLGAQLDTQHECRYRCPLCR</sequence>
<evidence type="ECO:0000313" key="6">
    <source>
        <dbReference type="EMBL" id="KAF2822304.1"/>
    </source>
</evidence>
<feature type="non-terminal residue" evidence="6">
    <location>
        <position position="1"/>
    </location>
</feature>
<evidence type="ECO:0000259" key="5">
    <source>
        <dbReference type="PROSITE" id="PS50089"/>
    </source>
</evidence>
<dbReference type="InterPro" id="IPR013083">
    <property type="entry name" value="Znf_RING/FYVE/PHD"/>
</dbReference>
<dbReference type="PROSITE" id="PS50089">
    <property type="entry name" value="ZF_RING_2"/>
    <property type="match status" value="1"/>
</dbReference>
<dbReference type="AlphaFoldDB" id="A0A6A6ZPG5"/>
<dbReference type="SMART" id="SM00184">
    <property type="entry name" value="RING"/>
    <property type="match status" value="1"/>
</dbReference>
<gene>
    <name evidence="6" type="ORF">CC86DRAFT_256963</name>
</gene>
<protein>
    <recommendedName>
        <fullName evidence="5">RING-type domain-containing protein</fullName>
    </recommendedName>
</protein>
<evidence type="ECO:0000256" key="1">
    <source>
        <dbReference type="ARBA" id="ARBA00022723"/>
    </source>
</evidence>
<dbReference type="InterPro" id="IPR018957">
    <property type="entry name" value="Znf_C3HC4_RING-type"/>
</dbReference>
<evidence type="ECO:0000313" key="7">
    <source>
        <dbReference type="Proteomes" id="UP000799424"/>
    </source>
</evidence>